<keyword evidence="4" id="KW-0571">Peptide transport</keyword>
<dbReference type="OrthoDB" id="10030994at2759"/>
<dbReference type="EMBL" id="CAJNOV010001335">
    <property type="protein sequence ID" value="CAF1058356.1"/>
    <property type="molecule type" value="Genomic_DNA"/>
</dbReference>
<evidence type="ECO:0000256" key="6">
    <source>
        <dbReference type="ARBA" id="ARBA00022989"/>
    </source>
</evidence>
<dbReference type="EMBL" id="CAJNRE010020889">
    <property type="protein sequence ID" value="CAF2245741.1"/>
    <property type="molecule type" value="Genomic_DNA"/>
</dbReference>
<feature type="transmembrane region" description="Helical" evidence="8">
    <location>
        <begin position="205"/>
        <end position="222"/>
    </location>
</feature>
<feature type="transmembrane region" description="Helical" evidence="8">
    <location>
        <begin position="242"/>
        <end position="263"/>
    </location>
</feature>
<dbReference type="GO" id="GO:0016020">
    <property type="term" value="C:membrane"/>
    <property type="evidence" value="ECO:0007669"/>
    <property type="project" value="UniProtKB-SubCell"/>
</dbReference>
<dbReference type="GO" id="GO:0035673">
    <property type="term" value="F:oligopeptide transmembrane transporter activity"/>
    <property type="evidence" value="ECO:0007669"/>
    <property type="project" value="InterPro"/>
</dbReference>
<evidence type="ECO:0000256" key="3">
    <source>
        <dbReference type="ARBA" id="ARBA00022692"/>
    </source>
</evidence>
<feature type="transmembrane region" description="Helical" evidence="8">
    <location>
        <begin position="179"/>
        <end position="199"/>
    </location>
</feature>
<accession>A0A814KY04</accession>
<dbReference type="InterPro" id="IPR004813">
    <property type="entry name" value="OPT"/>
</dbReference>
<keyword evidence="2" id="KW-0813">Transport</keyword>
<reference evidence="9" key="1">
    <citation type="submission" date="2021-02" db="EMBL/GenBank/DDBJ databases">
        <authorList>
            <person name="Nowell W R."/>
        </authorList>
    </citation>
    <scope>NUCLEOTIDE SEQUENCE</scope>
</reference>
<feature type="transmembrane region" description="Helical" evidence="8">
    <location>
        <begin position="283"/>
        <end position="304"/>
    </location>
</feature>
<keyword evidence="3 8" id="KW-0812">Transmembrane</keyword>
<evidence type="ECO:0000313" key="11">
    <source>
        <dbReference type="EMBL" id="CAF2245741.1"/>
    </source>
</evidence>
<dbReference type="NCBIfam" id="TIGR00728">
    <property type="entry name" value="OPT_sfam"/>
    <property type="match status" value="1"/>
</dbReference>
<evidence type="ECO:0000256" key="8">
    <source>
        <dbReference type="SAM" id="Phobius"/>
    </source>
</evidence>
<dbReference type="EMBL" id="CAJNOW010012212">
    <property type="protein sequence ID" value="CAF1607535.1"/>
    <property type="molecule type" value="Genomic_DNA"/>
</dbReference>
<name>A0A814KY04_9BILA</name>
<protein>
    <submittedName>
        <fullName evidence="9">Uncharacterized protein</fullName>
    </submittedName>
</protein>
<gene>
    <name evidence="9" type="ORF">CJN711_LOCUS5104</name>
    <name evidence="12" type="ORF">GIL414_LOCUS38684</name>
    <name evidence="10" type="ORF">KQP761_LOCUS22972</name>
    <name evidence="11" type="ORF">MBJ925_LOCUS37595</name>
</gene>
<dbReference type="Proteomes" id="UP000681720">
    <property type="component" value="Unassembled WGS sequence"/>
</dbReference>
<dbReference type="Pfam" id="PF03169">
    <property type="entry name" value="OPT"/>
    <property type="match status" value="1"/>
</dbReference>
<dbReference type="Proteomes" id="UP000663834">
    <property type="component" value="Unassembled WGS sequence"/>
</dbReference>
<evidence type="ECO:0000313" key="9">
    <source>
        <dbReference type="EMBL" id="CAF1058356.1"/>
    </source>
</evidence>
<comment type="subcellular location">
    <subcellularLocation>
        <location evidence="1">Membrane</location>
        <topology evidence="1">Multi-pass membrane protein</topology>
    </subcellularLocation>
</comment>
<dbReference type="Proteomes" id="UP000663824">
    <property type="component" value="Unassembled WGS sequence"/>
</dbReference>
<evidence type="ECO:0000313" key="13">
    <source>
        <dbReference type="Proteomes" id="UP000663855"/>
    </source>
</evidence>
<comment type="caution">
    <text evidence="9">The sequence shown here is derived from an EMBL/GenBank/DDBJ whole genome shotgun (WGS) entry which is preliminary data.</text>
</comment>
<dbReference type="InterPro" id="IPR004648">
    <property type="entry name" value="Oligpept_transpt"/>
</dbReference>
<keyword evidence="7 8" id="KW-0472">Membrane</keyword>
<proteinExistence type="predicted"/>
<evidence type="ECO:0000256" key="1">
    <source>
        <dbReference type="ARBA" id="ARBA00004141"/>
    </source>
</evidence>
<organism evidence="9 13">
    <name type="scientific">Rotaria magnacalcarata</name>
    <dbReference type="NCBI Taxonomy" id="392030"/>
    <lineage>
        <taxon>Eukaryota</taxon>
        <taxon>Metazoa</taxon>
        <taxon>Spiralia</taxon>
        <taxon>Gnathifera</taxon>
        <taxon>Rotifera</taxon>
        <taxon>Eurotatoria</taxon>
        <taxon>Bdelloidea</taxon>
        <taxon>Philodinida</taxon>
        <taxon>Philodinidae</taxon>
        <taxon>Rotaria</taxon>
    </lineage>
</organism>
<evidence type="ECO:0000256" key="2">
    <source>
        <dbReference type="ARBA" id="ARBA00022448"/>
    </source>
</evidence>
<keyword evidence="6 8" id="KW-1133">Transmembrane helix</keyword>
<dbReference type="AlphaFoldDB" id="A0A814KY04"/>
<dbReference type="Proteomes" id="UP000663855">
    <property type="component" value="Unassembled WGS sequence"/>
</dbReference>
<keyword evidence="5" id="KW-0653">Protein transport</keyword>
<feature type="transmembrane region" description="Helical" evidence="8">
    <location>
        <begin position="316"/>
        <end position="336"/>
    </location>
</feature>
<evidence type="ECO:0000313" key="12">
    <source>
        <dbReference type="EMBL" id="CAF4595349.1"/>
    </source>
</evidence>
<dbReference type="EMBL" id="CAJOBJ010102708">
    <property type="protein sequence ID" value="CAF4595349.1"/>
    <property type="molecule type" value="Genomic_DNA"/>
</dbReference>
<evidence type="ECO:0000256" key="7">
    <source>
        <dbReference type="ARBA" id="ARBA00023136"/>
    </source>
</evidence>
<sequence length="444" mass="50990">MKNAAEYENTDENLSNTTESIYKSPLFHDQNQNPEKEALLTDSASSSHTEQSPYEEVAVNISNTDDPNTLCLTFRSMLIGILLTCVMAFTSQFFALRTSPLDLNIGIVVLISYMIGELMSRILPDRIFNITTNPGPFTMKEYALITIMASSGLRTYEGIETLIIQRFHFKYNLGHFNSVLFLLVMHALAISLSGILQRYLIWPDFMIWPKTLMSCSLIRTLIHENEFMKDHSRWKITRSKFFWLIVLCQFVWYWLPGYIFPLLSFFSLICIMSPKNVVLSQVTGAYGLGFGAIEFDWNAWVAYLDSPILVPFWAHIHIFVGFAAVIWIAAPLTYYLNLWDSKKLPIISNSVFDKDGNFYNTSKILTKEYHRNETAYEIYGPGFLSGGFVISYAFTFASIASLIVHTIVYHGKTIVKQFRSSLSEKNNDIHAKLMSHYPEVPEWW</sequence>
<evidence type="ECO:0000313" key="10">
    <source>
        <dbReference type="EMBL" id="CAF1607535.1"/>
    </source>
</evidence>
<feature type="transmembrane region" description="Helical" evidence="8">
    <location>
        <begin position="103"/>
        <end position="122"/>
    </location>
</feature>
<feature type="transmembrane region" description="Helical" evidence="8">
    <location>
        <begin position="77"/>
        <end position="96"/>
    </location>
</feature>
<evidence type="ECO:0000256" key="5">
    <source>
        <dbReference type="ARBA" id="ARBA00022927"/>
    </source>
</evidence>
<evidence type="ECO:0000256" key="4">
    <source>
        <dbReference type="ARBA" id="ARBA00022856"/>
    </source>
</evidence>
<dbReference type="PANTHER" id="PTHR22601">
    <property type="entry name" value="ISP4 LIKE PROTEIN"/>
    <property type="match status" value="1"/>
</dbReference>
<feature type="transmembrane region" description="Helical" evidence="8">
    <location>
        <begin position="389"/>
        <end position="409"/>
    </location>
</feature>
<dbReference type="GO" id="GO:0015031">
    <property type="term" value="P:protein transport"/>
    <property type="evidence" value="ECO:0007669"/>
    <property type="project" value="UniProtKB-KW"/>
</dbReference>